<dbReference type="STRING" id="714943.Mucpa_0092"/>
<evidence type="ECO:0000313" key="3">
    <source>
        <dbReference type="Proteomes" id="UP000002774"/>
    </source>
</evidence>
<evidence type="ECO:0008006" key="4">
    <source>
        <dbReference type="Google" id="ProtNLM"/>
    </source>
</evidence>
<gene>
    <name evidence="2" type="ORF">Mucpa_0092</name>
</gene>
<dbReference type="RefSeq" id="WP_008503831.1">
    <property type="nucleotide sequence ID" value="NZ_CM001403.1"/>
</dbReference>
<keyword evidence="1" id="KW-0732">Signal</keyword>
<dbReference type="Proteomes" id="UP000002774">
    <property type="component" value="Chromosome"/>
</dbReference>
<feature type="chain" id="PRO_5003558615" description="Secreted protein" evidence="1">
    <location>
        <begin position="26"/>
        <end position="76"/>
    </location>
</feature>
<dbReference type="HOGENOM" id="CLU_2650509_0_0_10"/>
<protein>
    <recommendedName>
        <fullName evidence="4">Secreted protein</fullName>
    </recommendedName>
</protein>
<accession>H1YDV5</accession>
<organism evidence="2 3">
    <name type="scientific">Mucilaginibacter paludis DSM 18603</name>
    <dbReference type="NCBI Taxonomy" id="714943"/>
    <lineage>
        <taxon>Bacteria</taxon>
        <taxon>Pseudomonadati</taxon>
        <taxon>Bacteroidota</taxon>
        <taxon>Sphingobacteriia</taxon>
        <taxon>Sphingobacteriales</taxon>
        <taxon>Sphingobacteriaceae</taxon>
        <taxon>Mucilaginibacter</taxon>
    </lineage>
</organism>
<dbReference type="AlphaFoldDB" id="H1YDV5"/>
<keyword evidence="3" id="KW-1185">Reference proteome</keyword>
<evidence type="ECO:0000313" key="2">
    <source>
        <dbReference type="EMBL" id="EHQ24295.1"/>
    </source>
</evidence>
<sequence>MKKVKISLAVIALTLSFAGAVSTQASGTQQAFLWDGSGYNTPSDPAQVAQQCQGSQVECGVIITDGTAEYYPKDNN</sequence>
<dbReference type="EMBL" id="CM001403">
    <property type="protein sequence ID" value="EHQ24295.1"/>
    <property type="molecule type" value="Genomic_DNA"/>
</dbReference>
<proteinExistence type="predicted"/>
<name>H1YDV5_9SPHI</name>
<feature type="signal peptide" evidence="1">
    <location>
        <begin position="1"/>
        <end position="25"/>
    </location>
</feature>
<reference evidence="2" key="1">
    <citation type="submission" date="2011-09" db="EMBL/GenBank/DDBJ databases">
        <title>The permanent draft genome of Mucilaginibacter paludis DSM 18603.</title>
        <authorList>
            <consortium name="US DOE Joint Genome Institute (JGI-PGF)"/>
            <person name="Lucas S."/>
            <person name="Han J."/>
            <person name="Lapidus A."/>
            <person name="Bruce D."/>
            <person name="Goodwin L."/>
            <person name="Pitluck S."/>
            <person name="Peters L."/>
            <person name="Kyrpides N."/>
            <person name="Mavromatis K."/>
            <person name="Ivanova N."/>
            <person name="Mikhailova N."/>
            <person name="Held B."/>
            <person name="Detter J.C."/>
            <person name="Tapia R."/>
            <person name="Han C."/>
            <person name="Land M."/>
            <person name="Hauser L."/>
            <person name="Markowitz V."/>
            <person name="Cheng J.-F."/>
            <person name="Hugenholtz P."/>
            <person name="Woyke T."/>
            <person name="Wu D."/>
            <person name="Tindall B."/>
            <person name="Brambilla E."/>
            <person name="Klenk H.-P."/>
            <person name="Eisen J.A."/>
        </authorList>
    </citation>
    <scope>NUCLEOTIDE SEQUENCE [LARGE SCALE GENOMIC DNA]</scope>
    <source>
        <strain evidence="2">DSM 18603</strain>
    </source>
</reference>
<evidence type="ECO:0000256" key="1">
    <source>
        <dbReference type="SAM" id="SignalP"/>
    </source>
</evidence>